<accession>A0ABR0LQZ5</accession>
<dbReference type="Gene3D" id="3.40.50.1820">
    <property type="entry name" value="alpha/beta hydrolase"/>
    <property type="match status" value="1"/>
</dbReference>
<organism evidence="2 3">
    <name type="scientific">Cryomyces antarcticus</name>
    <dbReference type="NCBI Taxonomy" id="329879"/>
    <lineage>
        <taxon>Eukaryota</taxon>
        <taxon>Fungi</taxon>
        <taxon>Dikarya</taxon>
        <taxon>Ascomycota</taxon>
        <taxon>Pezizomycotina</taxon>
        <taxon>Dothideomycetes</taxon>
        <taxon>Dothideomycetes incertae sedis</taxon>
        <taxon>Cryomyces</taxon>
    </lineage>
</organism>
<keyword evidence="3" id="KW-1185">Reference proteome</keyword>
<protein>
    <recommendedName>
        <fullName evidence="1">AB hydrolase-1 domain-containing protein</fullName>
    </recommendedName>
</protein>
<gene>
    <name evidence="2" type="ORF">LTR16_000408</name>
</gene>
<evidence type="ECO:0000313" key="2">
    <source>
        <dbReference type="EMBL" id="KAK5202093.1"/>
    </source>
</evidence>
<dbReference type="Pfam" id="PF00561">
    <property type="entry name" value="Abhydrolase_1"/>
    <property type="match status" value="1"/>
</dbReference>
<sequence>MEHLGHKQFFLCGHDRGARVGHALLTIYPSAVSKAILLDICPTLSMFMATDQRLATAYYHCFFLIQPSPFPENMILSNPRLFAEKSLLGLASTSISPFGTEAFAAYFAGLFNPASVYAMCENYRAAATVDLKDLRENISEGRKIECPLRVLWGKKGVIEECFDAVKDWREVAEERMVDQGSKAVESGHYIPEEEMPEELLVHVKEFLVDG</sequence>
<proteinExistence type="predicted"/>
<evidence type="ECO:0000313" key="3">
    <source>
        <dbReference type="Proteomes" id="UP001357485"/>
    </source>
</evidence>
<evidence type="ECO:0000259" key="1">
    <source>
        <dbReference type="Pfam" id="PF00561"/>
    </source>
</evidence>
<reference evidence="2 3" key="1">
    <citation type="submission" date="2023-08" db="EMBL/GenBank/DDBJ databases">
        <title>Black Yeasts Isolated from many extreme environments.</title>
        <authorList>
            <person name="Coleine C."/>
            <person name="Stajich J.E."/>
            <person name="Selbmann L."/>
        </authorList>
    </citation>
    <scope>NUCLEOTIDE SEQUENCE [LARGE SCALE GENOMIC DNA]</scope>
    <source>
        <strain evidence="2 3">CCFEE 536</strain>
    </source>
</reference>
<dbReference type="InterPro" id="IPR029058">
    <property type="entry name" value="AB_hydrolase_fold"/>
</dbReference>
<name>A0ABR0LQZ5_9PEZI</name>
<comment type="caution">
    <text evidence="2">The sequence shown here is derived from an EMBL/GenBank/DDBJ whole genome shotgun (WGS) entry which is preliminary data.</text>
</comment>
<dbReference type="InterPro" id="IPR000073">
    <property type="entry name" value="AB_hydrolase_1"/>
</dbReference>
<feature type="domain" description="AB hydrolase-1" evidence="1">
    <location>
        <begin position="1"/>
        <end position="73"/>
    </location>
</feature>
<dbReference type="Proteomes" id="UP001357485">
    <property type="component" value="Unassembled WGS sequence"/>
</dbReference>
<dbReference type="SUPFAM" id="SSF53474">
    <property type="entry name" value="alpha/beta-Hydrolases"/>
    <property type="match status" value="1"/>
</dbReference>
<dbReference type="EMBL" id="JAVRRA010016421">
    <property type="protein sequence ID" value="KAK5202093.1"/>
    <property type="molecule type" value="Genomic_DNA"/>
</dbReference>